<dbReference type="Proteomes" id="UP000324748">
    <property type="component" value="Unassembled WGS sequence"/>
</dbReference>
<evidence type="ECO:0000313" key="2">
    <source>
        <dbReference type="Proteomes" id="UP000324748"/>
    </source>
</evidence>
<proteinExistence type="predicted"/>
<dbReference type="AlphaFoldDB" id="A0A5B0ML41"/>
<accession>A0A5B0ML41</accession>
<protein>
    <submittedName>
        <fullName evidence="1">Uncharacterized protein</fullName>
    </submittedName>
</protein>
<comment type="caution">
    <text evidence="1">The sequence shown here is derived from an EMBL/GenBank/DDBJ whole genome shotgun (WGS) entry which is preliminary data.</text>
</comment>
<evidence type="ECO:0000313" key="1">
    <source>
        <dbReference type="EMBL" id="KAA1076794.1"/>
    </source>
</evidence>
<reference evidence="1 2" key="1">
    <citation type="submission" date="2019-05" db="EMBL/GenBank/DDBJ databases">
        <title>Emergence of the Ug99 lineage of the wheat stem rust pathogen through somatic hybridization.</title>
        <authorList>
            <person name="Li F."/>
            <person name="Upadhyaya N.M."/>
            <person name="Sperschneider J."/>
            <person name="Matny O."/>
            <person name="Nguyen-Phuc H."/>
            <person name="Mago R."/>
            <person name="Raley C."/>
            <person name="Miller M.E."/>
            <person name="Silverstein K.A.T."/>
            <person name="Henningsen E."/>
            <person name="Hirsch C.D."/>
            <person name="Visser B."/>
            <person name="Pretorius Z.A."/>
            <person name="Steffenson B.J."/>
            <person name="Schwessinger B."/>
            <person name="Dodds P.N."/>
            <person name="Figueroa M."/>
        </authorList>
    </citation>
    <scope>NUCLEOTIDE SEQUENCE [LARGE SCALE GENOMIC DNA]</scope>
    <source>
        <strain evidence="1">21-0</strain>
    </source>
</reference>
<sequence length="50" mass="5948">MVRCFRAINADRKAEKQYQEILRDSIGLLHHCRVGVARRQRMNDIPEPKK</sequence>
<keyword evidence="2" id="KW-1185">Reference proteome</keyword>
<name>A0A5B0ML41_PUCGR</name>
<organism evidence="1 2">
    <name type="scientific">Puccinia graminis f. sp. tritici</name>
    <dbReference type="NCBI Taxonomy" id="56615"/>
    <lineage>
        <taxon>Eukaryota</taxon>
        <taxon>Fungi</taxon>
        <taxon>Dikarya</taxon>
        <taxon>Basidiomycota</taxon>
        <taxon>Pucciniomycotina</taxon>
        <taxon>Pucciniomycetes</taxon>
        <taxon>Pucciniales</taxon>
        <taxon>Pucciniaceae</taxon>
        <taxon>Puccinia</taxon>
    </lineage>
</organism>
<gene>
    <name evidence="1" type="ORF">PGT21_019380</name>
</gene>
<dbReference type="EMBL" id="VSWC01000145">
    <property type="protein sequence ID" value="KAA1076794.1"/>
    <property type="molecule type" value="Genomic_DNA"/>
</dbReference>